<keyword evidence="1" id="KW-0812">Transmembrane</keyword>
<dbReference type="Pfam" id="PF06030">
    <property type="entry name" value="WxLIP_PGBD"/>
    <property type="match status" value="1"/>
</dbReference>
<protein>
    <submittedName>
        <fullName evidence="5">DUF916 and DUF3324 domain-containing protein</fullName>
    </submittedName>
</protein>
<reference evidence="5 6" key="1">
    <citation type="submission" date="2020-03" db="EMBL/GenBank/DDBJ databases">
        <title>Soil Listeria distribution.</title>
        <authorList>
            <person name="Liao J."/>
            <person name="Wiedmann M."/>
        </authorList>
    </citation>
    <scope>NUCLEOTIDE SEQUENCE [LARGE SCALE GENOMIC DNA]</scope>
    <source>
        <strain evidence="5 6">FSL L7-0741</strain>
    </source>
</reference>
<dbReference type="Proteomes" id="UP000535908">
    <property type="component" value="Unassembled WGS sequence"/>
</dbReference>
<dbReference type="InterPro" id="IPR010317">
    <property type="entry name" value="WxLIP_PGBD"/>
</dbReference>
<name>A0A7X0Y371_9LIST</name>
<gene>
    <name evidence="5" type="ORF">HCA69_04180</name>
</gene>
<keyword evidence="1" id="KW-0472">Membrane</keyword>
<evidence type="ECO:0000259" key="4">
    <source>
        <dbReference type="Pfam" id="PF11797"/>
    </source>
</evidence>
<keyword evidence="2" id="KW-0732">Signal</keyword>
<dbReference type="RefSeq" id="WP_185525575.1">
    <property type="nucleotide sequence ID" value="NZ_JAARWN010000001.1"/>
</dbReference>
<keyword evidence="1" id="KW-1133">Transmembrane helix</keyword>
<dbReference type="EMBL" id="JAARWN010000001">
    <property type="protein sequence ID" value="MBC1935552.1"/>
    <property type="molecule type" value="Genomic_DNA"/>
</dbReference>
<evidence type="ECO:0000256" key="2">
    <source>
        <dbReference type="SAM" id="SignalP"/>
    </source>
</evidence>
<evidence type="ECO:0000313" key="5">
    <source>
        <dbReference type="EMBL" id="MBC1935552.1"/>
    </source>
</evidence>
<accession>A0A7X0Y371</accession>
<feature type="transmembrane region" description="Helical" evidence="1">
    <location>
        <begin position="302"/>
        <end position="324"/>
    </location>
</feature>
<comment type="caution">
    <text evidence="5">The sequence shown here is derived from an EMBL/GenBank/DDBJ whole genome shotgun (WGS) entry which is preliminary data.</text>
</comment>
<feature type="domain" description="WxL Interacting Protein peptidoglycan binding" evidence="3">
    <location>
        <begin position="28"/>
        <end position="148"/>
    </location>
</feature>
<proteinExistence type="predicted"/>
<evidence type="ECO:0000313" key="6">
    <source>
        <dbReference type="Proteomes" id="UP000535908"/>
    </source>
</evidence>
<feature type="chain" id="PRO_5031235452" evidence="2">
    <location>
        <begin position="24"/>
        <end position="344"/>
    </location>
</feature>
<feature type="signal peptide" evidence="2">
    <location>
        <begin position="1"/>
        <end position="23"/>
    </location>
</feature>
<dbReference type="AlphaFoldDB" id="A0A7X0Y371"/>
<dbReference type="Pfam" id="PF11797">
    <property type="entry name" value="WxLIP_HBD"/>
    <property type="match status" value="1"/>
</dbReference>
<dbReference type="InterPro" id="IPR021759">
    <property type="entry name" value="WxLIP_HBD"/>
</dbReference>
<feature type="domain" description="WxL Interacting Protein host binding" evidence="4">
    <location>
        <begin position="158"/>
        <end position="292"/>
    </location>
</feature>
<evidence type="ECO:0000256" key="1">
    <source>
        <dbReference type="SAM" id="Phobius"/>
    </source>
</evidence>
<evidence type="ECO:0000259" key="3">
    <source>
        <dbReference type="Pfam" id="PF06030"/>
    </source>
</evidence>
<organism evidence="5 6">
    <name type="scientific">Listeria grandensis</name>
    <dbReference type="NCBI Taxonomy" id="1494963"/>
    <lineage>
        <taxon>Bacteria</taxon>
        <taxon>Bacillati</taxon>
        <taxon>Bacillota</taxon>
        <taxon>Bacilli</taxon>
        <taxon>Bacillales</taxon>
        <taxon>Listeriaceae</taxon>
        <taxon>Listeria</taxon>
    </lineage>
</organism>
<sequence>MKKTILILVCFISMYVVKSPVFAEEPAFSVKAVLPANQQGDATSYFNLKMKPGQEQELEVALHNATDKDLTIEATANTAFTNGNGIVDYNATKRPMDESLKHGFGALTEIAEKEIIVKAKSKAMAKIKVKMPDEEKNGVILGGIVFSEKEQTTDGAESAKLQNRFSYTIGVVLSQNDTLVKPNLNLGEIKAAQQNYRNKITANLQNDQAVIIRDLAIKAEVFRENGSKALFEQQSEKLRMAPNSNFDYAIHTQDQPLKPGNYTLKLTAASGEDSWAWERDFKIDKETASDLNDTALDLDKGGWSTIGFIAAIIILLGLVIVLFWRQHETKKKLGMKKRSEEDES</sequence>